<dbReference type="GO" id="GO:0006006">
    <property type="term" value="P:glucose metabolic process"/>
    <property type="evidence" value="ECO:0007669"/>
    <property type="project" value="UniProtKB-KW"/>
</dbReference>
<keyword evidence="6" id="KW-0119">Carbohydrate metabolism</keyword>
<dbReference type="PANTHER" id="PTHR47779:SF1">
    <property type="entry name" value="SYNTHASE (CCG-9), PUTATIVE (AFU_ORTHOLOGUE AFUA_3G12100)-RELATED"/>
    <property type="match status" value="1"/>
</dbReference>
<dbReference type="OrthoDB" id="132546at2157"/>
<dbReference type="Gene3D" id="3.40.50.2000">
    <property type="entry name" value="Glycogen Phosphorylase B"/>
    <property type="match status" value="2"/>
</dbReference>
<evidence type="ECO:0000256" key="6">
    <source>
        <dbReference type="ARBA" id="ARBA00023277"/>
    </source>
</evidence>
<dbReference type="PaxDb" id="768679-TTX_0217"/>
<dbReference type="CDD" id="cd03792">
    <property type="entry name" value="GT4_trehalose_phosphorylase"/>
    <property type="match status" value="1"/>
</dbReference>
<keyword evidence="3" id="KW-0313">Glucose metabolism</keyword>
<feature type="domain" description="Glycosyl transferase family 1" evidence="7">
    <location>
        <begin position="202"/>
        <end position="372"/>
    </location>
</feature>
<dbReference type="PANTHER" id="PTHR47779">
    <property type="entry name" value="SYNTHASE (CCG-9), PUTATIVE (AFU_ORTHOLOGUE AFUA_3G12100)-RELATED"/>
    <property type="match status" value="1"/>
</dbReference>
<evidence type="ECO:0000313" key="10">
    <source>
        <dbReference type="Proteomes" id="UP000002654"/>
    </source>
</evidence>
<evidence type="ECO:0000256" key="3">
    <source>
        <dbReference type="ARBA" id="ARBA00022526"/>
    </source>
</evidence>
<dbReference type="eggNOG" id="arCOG01407">
    <property type="taxonomic scope" value="Archaea"/>
</dbReference>
<dbReference type="SUPFAM" id="SSF53756">
    <property type="entry name" value="UDP-Glycosyltransferase/glycogen phosphorylase"/>
    <property type="match status" value="1"/>
</dbReference>
<evidence type="ECO:0000256" key="5">
    <source>
        <dbReference type="ARBA" id="ARBA00022679"/>
    </source>
</evidence>
<dbReference type="Proteomes" id="UP000002654">
    <property type="component" value="Chromosome"/>
</dbReference>
<dbReference type="STRING" id="768679.TTX_0217"/>
<comment type="similarity">
    <text evidence="1">Belongs to the glycosyltransferase group 1 family. Glycosyltransferase 4 subfamily.</text>
</comment>
<dbReference type="KEGG" id="ttn:TTX_0217"/>
<dbReference type="RefSeq" id="WP_014126153.1">
    <property type="nucleotide sequence ID" value="NC_016070.1"/>
</dbReference>
<name>G4RMV2_THETK</name>
<evidence type="ECO:0000259" key="8">
    <source>
        <dbReference type="Pfam" id="PF21269"/>
    </source>
</evidence>
<organism evidence="9 10">
    <name type="scientific">Thermoproteus tenax (strain ATCC 35583 / DSM 2078 / JCM 9277 / NBRC 100435 / Kra 1)</name>
    <dbReference type="NCBI Taxonomy" id="768679"/>
    <lineage>
        <taxon>Archaea</taxon>
        <taxon>Thermoproteota</taxon>
        <taxon>Thermoprotei</taxon>
        <taxon>Thermoproteales</taxon>
        <taxon>Thermoproteaceae</taxon>
        <taxon>Thermoproteus</taxon>
    </lineage>
</organism>
<dbReference type="EMBL" id="FN869859">
    <property type="protein sequence ID" value="CCC80896.1"/>
    <property type="molecule type" value="Genomic_DNA"/>
</dbReference>
<proteinExistence type="inferred from homology"/>
<comment type="subunit">
    <text evidence="2">Homodimer.</text>
</comment>
<dbReference type="AlphaFoldDB" id="G4RMV2"/>
<evidence type="ECO:0000256" key="1">
    <source>
        <dbReference type="ARBA" id="ARBA00009481"/>
    </source>
</evidence>
<evidence type="ECO:0000256" key="4">
    <source>
        <dbReference type="ARBA" id="ARBA00022676"/>
    </source>
</evidence>
<sequence length="401" mass="45736">MIERYVEFIGEHELNAIFKYAERLRDLSILHINSTAAGGGVAEILHRLIPLMRELGLNVEWKVIRGNEEFFRVTKSFHNALQTGAGSIPREYFEIYDRWQEINAGEIPLDYDVVFIHDPQPAGLIRYKRRGVWIWRCHIDISNPHPEVWAFLKRYISAYDGVIVSIPEFARDDLDVPQISIPPSIDPLSPKNVPLPRATVDRIVRKYGVDPERPIVLQVSRFDRAKDPVGVIEAYKLARRHVDVQLVYLGSPASDDPEGEEVYREALRAAGDDKDIHLLMLPPNSHIEVNAFQRAAAVVLQKSIREGFGLTVSEALWKRRPVIGGNTGGIRIQVIHGVTGFLVDSPKAAAHYIVYLLKNKRLRREMGAAGREHVRRNFLITQQLRRYLMTILYLTGRHSAP</sequence>
<keyword evidence="10" id="KW-1185">Reference proteome</keyword>
<accession>G4RMV2</accession>
<dbReference type="Pfam" id="PF00534">
    <property type="entry name" value="Glycos_transf_1"/>
    <property type="match status" value="1"/>
</dbReference>
<evidence type="ECO:0000256" key="2">
    <source>
        <dbReference type="ARBA" id="ARBA00011738"/>
    </source>
</evidence>
<protein>
    <submittedName>
        <fullName evidence="9">Trehalose glycosyltransferring synthase</fullName>
    </submittedName>
</protein>
<keyword evidence="5" id="KW-0808">Transferase</keyword>
<dbReference type="InterPro" id="IPR049438">
    <property type="entry name" value="TreT_GT1"/>
</dbReference>
<dbReference type="PATRIC" id="fig|768679.9.peg.226"/>
<dbReference type="InterPro" id="IPR001296">
    <property type="entry name" value="Glyco_trans_1"/>
</dbReference>
<dbReference type="HOGENOM" id="CLU_045353_0_0_2"/>
<dbReference type="Pfam" id="PF21269">
    <property type="entry name" value="TreT_GT1"/>
    <property type="match status" value="1"/>
</dbReference>
<feature type="domain" description="Trehalose synthase N-terminal" evidence="8">
    <location>
        <begin position="31"/>
        <end position="170"/>
    </location>
</feature>
<reference evidence="9 10" key="1">
    <citation type="journal article" date="2011" name="PLoS ONE">
        <title>The complete genome sequence of Thermoproteus tenax: a physiologically versatile member of the Crenarchaeota.</title>
        <authorList>
            <person name="Siebers B."/>
            <person name="Zaparty M."/>
            <person name="Raddatz G."/>
            <person name="Tjaden B."/>
            <person name="Albers S.V."/>
            <person name="Bell S.D."/>
            <person name="Blombach F."/>
            <person name="Kletzin A."/>
            <person name="Kyrpides N."/>
            <person name="Lanz C."/>
            <person name="Plagens A."/>
            <person name="Rampp M."/>
            <person name="Rosinus A."/>
            <person name="von Jan M."/>
            <person name="Makarova K.S."/>
            <person name="Klenk H.P."/>
            <person name="Schuster S.C."/>
            <person name="Hensel R."/>
        </authorList>
    </citation>
    <scope>NUCLEOTIDE SEQUENCE [LARGE SCALE GENOMIC DNA]</scope>
    <source>
        <strain evidence="10">ATCC 35583 / DSM 2078 / JCM 9277 / NBRC 100435 / Kra 1</strain>
    </source>
</reference>
<evidence type="ECO:0000259" key="7">
    <source>
        <dbReference type="Pfam" id="PF00534"/>
    </source>
</evidence>
<keyword evidence="4" id="KW-0328">Glycosyltransferase</keyword>
<dbReference type="GeneID" id="11263229"/>
<gene>
    <name evidence="9" type="primary">treT</name>
    <name evidence="9" type="ordered locus">TTX_0217</name>
</gene>
<evidence type="ECO:0000313" key="9">
    <source>
        <dbReference type="EMBL" id="CCC80896.1"/>
    </source>
</evidence>
<dbReference type="InterPro" id="IPR052078">
    <property type="entry name" value="Trehalose_Metab_GTase"/>
</dbReference>
<dbReference type="GO" id="GO:0016757">
    <property type="term" value="F:glycosyltransferase activity"/>
    <property type="evidence" value="ECO:0007669"/>
    <property type="project" value="UniProtKB-KW"/>
</dbReference>